<dbReference type="AlphaFoldDB" id="A0A2R8B262"/>
<dbReference type="EMBL" id="OMOQ01000001">
    <property type="protein sequence ID" value="SPH16729.1"/>
    <property type="molecule type" value="Genomic_DNA"/>
</dbReference>
<evidence type="ECO:0000313" key="4">
    <source>
        <dbReference type="EMBL" id="SPH16729.1"/>
    </source>
</evidence>
<evidence type="ECO:0000256" key="1">
    <source>
        <dbReference type="ARBA" id="ARBA00022679"/>
    </source>
</evidence>
<dbReference type="GO" id="GO:0016747">
    <property type="term" value="F:acyltransferase activity, transferring groups other than amino-acyl groups"/>
    <property type="evidence" value="ECO:0007669"/>
    <property type="project" value="InterPro"/>
</dbReference>
<dbReference type="InterPro" id="IPR050832">
    <property type="entry name" value="Bact_Acetyltransf"/>
</dbReference>
<evidence type="ECO:0000256" key="2">
    <source>
        <dbReference type="ARBA" id="ARBA00023315"/>
    </source>
</evidence>
<keyword evidence="5" id="KW-1185">Reference proteome</keyword>
<dbReference type="EC" id="2.3.1.-" evidence="4"/>
<organism evidence="4 5">
    <name type="scientific">Albidovulum aquaemixtae</name>
    <dbReference type="NCBI Taxonomy" id="1542388"/>
    <lineage>
        <taxon>Bacteria</taxon>
        <taxon>Pseudomonadati</taxon>
        <taxon>Pseudomonadota</taxon>
        <taxon>Alphaproteobacteria</taxon>
        <taxon>Rhodobacterales</taxon>
        <taxon>Paracoccaceae</taxon>
        <taxon>Albidovulum</taxon>
    </lineage>
</organism>
<dbReference type="InterPro" id="IPR016181">
    <property type="entry name" value="Acyl_CoA_acyltransferase"/>
</dbReference>
<keyword evidence="1 4" id="KW-0808">Transferase</keyword>
<dbReference type="InterPro" id="IPR000182">
    <property type="entry name" value="GNAT_dom"/>
</dbReference>
<dbReference type="PANTHER" id="PTHR43877">
    <property type="entry name" value="AMINOALKYLPHOSPHONATE N-ACETYLTRANSFERASE-RELATED-RELATED"/>
    <property type="match status" value="1"/>
</dbReference>
<dbReference type="PANTHER" id="PTHR43877:SF2">
    <property type="entry name" value="AMINOALKYLPHOSPHONATE N-ACETYLTRANSFERASE-RELATED"/>
    <property type="match status" value="1"/>
</dbReference>
<evidence type="ECO:0000313" key="5">
    <source>
        <dbReference type="Proteomes" id="UP000244924"/>
    </source>
</evidence>
<dbReference type="Proteomes" id="UP000244924">
    <property type="component" value="Unassembled WGS sequence"/>
</dbReference>
<dbReference type="RefSeq" id="WP_219929147.1">
    <property type="nucleotide sequence ID" value="NZ_OMOQ01000001.1"/>
</dbReference>
<accession>A0A2R8B262</accession>
<dbReference type="PROSITE" id="PS51186">
    <property type="entry name" value="GNAT"/>
    <property type="match status" value="1"/>
</dbReference>
<evidence type="ECO:0000259" key="3">
    <source>
        <dbReference type="PROSITE" id="PS51186"/>
    </source>
</evidence>
<keyword evidence="2 4" id="KW-0012">Acyltransferase</keyword>
<feature type="domain" description="N-acetyltransferase" evidence="3">
    <location>
        <begin position="8"/>
        <end position="146"/>
    </location>
</feature>
<dbReference type="Pfam" id="PF13673">
    <property type="entry name" value="Acetyltransf_10"/>
    <property type="match status" value="1"/>
</dbReference>
<sequence length="156" mass="16481">MPSARADIVIRPARVEELANLSALCLRSKALWGYDDSFIEACRAELTLTAADLAATHVRVAVADGVPVGFVQIAGKSMEKLFVEPSRIGNGVGRALFDAALALARAAGMTELVIEADPYAVDFYERMGARHAGNVPSGSIPGRFLPRLVVSVGRGS</sequence>
<name>A0A2R8B262_9RHOB</name>
<proteinExistence type="predicted"/>
<gene>
    <name evidence="4" type="primary">yjaB</name>
    <name evidence="4" type="ORF">DEA8626_00240</name>
</gene>
<dbReference type="SUPFAM" id="SSF55729">
    <property type="entry name" value="Acyl-CoA N-acyltransferases (Nat)"/>
    <property type="match status" value="1"/>
</dbReference>
<dbReference type="Gene3D" id="3.40.630.30">
    <property type="match status" value="1"/>
</dbReference>
<protein>
    <submittedName>
        <fullName evidence="4">Putative N-acetyltransferase YjaB</fullName>
        <ecNumber evidence="4">2.3.1.-</ecNumber>
    </submittedName>
</protein>
<reference evidence="4 5" key="1">
    <citation type="submission" date="2018-03" db="EMBL/GenBank/DDBJ databases">
        <authorList>
            <person name="Keele B.F."/>
        </authorList>
    </citation>
    <scope>NUCLEOTIDE SEQUENCE [LARGE SCALE GENOMIC DNA]</scope>
    <source>
        <strain evidence="4 5">CECT 8626</strain>
    </source>
</reference>